<dbReference type="NCBIfam" id="TIGR01168">
    <property type="entry name" value="YSIRK_signal"/>
    <property type="match status" value="1"/>
</dbReference>
<dbReference type="PIR" id="S60818">
    <property type="entry name" value="S60818"/>
</dbReference>
<feature type="compositionally biased region" description="Basic and acidic residues" evidence="2">
    <location>
        <begin position="90"/>
        <end position="103"/>
    </location>
</feature>
<feature type="region of interest" description="Disordered" evidence="2">
    <location>
        <begin position="65"/>
        <end position="116"/>
    </location>
</feature>
<accession>Q54564</accession>
<feature type="non-terminal residue" evidence="3">
    <location>
        <position position="116"/>
    </location>
</feature>
<dbReference type="EMBL" id="U11962">
    <property type="protein sequence ID" value="AAA99578.1"/>
    <property type="molecule type" value="Genomic_DNA"/>
</dbReference>
<protein>
    <submittedName>
        <fullName evidence="3">Emml protein</fullName>
    </submittedName>
</protein>
<reference evidence="3" key="2">
    <citation type="journal article" date="1994" name="Mol. Microbiol.">
        <title>Non-congruent relationships between variation in emm gene sequences and the population genetic structure of group A streptococci.</title>
        <authorList>
            <person name="Whatmore A.M."/>
            <person name="Kapur V."/>
            <person name="Sullivan D.J."/>
            <person name="Musser J.M."/>
            <person name="Kehoe M.A."/>
        </authorList>
    </citation>
    <scope>NUCLEOTIDE SEQUENCE</scope>
    <source>
        <strain evidence="3">M type 47</strain>
    </source>
</reference>
<dbReference type="InterPro" id="IPR005877">
    <property type="entry name" value="YSIRK_signal_dom"/>
</dbReference>
<feature type="non-terminal residue" evidence="3">
    <location>
        <position position="1"/>
    </location>
</feature>
<sequence>LRKLKKGTASVAVALTVLGAGLVVNTNEVGAATLTRNQRESLDFLNGLVDINDLEIHQLKDDKEKLQSQNENLQSQNENLQSQNENLQSQKDKLTNEKKVLEEKVEETEQNNKALK</sequence>
<feature type="compositionally biased region" description="Low complexity" evidence="2">
    <location>
        <begin position="67"/>
        <end position="89"/>
    </location>
</feature>
<keyword evidence="1" id="KW-0732">Signal</keyword>
<reference evidence="3" key="1">
    <citation type="thesis" date="1993" institute="Microbiology" country="University of Newcastle Upon Tyne">
        <title>Sequence Analysis of the Emm-Like Gene Family of Streptococcus Pyogenes.</title>
        <authorList>
            <person name="Whatmore A.M."/>
        </authorList>
    </citation>
    <scope>NUCLEOTIDE SEQUENCE</scope>
    <source>
        <strain evidence="3">M type 47</strain>
    </source>
</reference>
<reference evidence="3" key="3">
    <citation type="submission" date="1994-07" db="EMBL/GenBank/DDBJ databases">
        <authorList>
            <person name="Whatmore A. M."/>
        </authorList>
    </citation>
    <scope>NUCLEOTIDE SEQUENCE</scope>
    <source>
        <strain evidence="3">M type 47</strain>
    </source>
</reference>
<proteinExistence type="predicted"/>
<evidence type="ECO:0000313" key="3">
    <source>
        <dbReference type="EMBL" id="AAA99578.1"/>
    </source>
</evidence>
<dbReference type="AlphaFoldDB" id="Q54564"/>
<name>Q54564_STRPY</name>
<evidence type="ECO:0000256" key="1">
    <source>
        <dbReference type="ARBA" id="ARBA00022729"/>
    </source>
</evidence>
<organism evidence="3">
    <name type="scientific">Streptococcus pyogenes</name>
    <dbReference type="NCBI Taxonomy" id="1314"/>
    <lineage>
        <taxon>Bacteria</taxon>
        <taxon>Bacillati</taxon>
        <taxon>Bacillota</taxon>
        <taxon>Bacilli</taxon>
        <taxon>Lactobacillales</taxon>
        <taxon>Streptococcaceae</taxon>
        <taxon>Streptococcus</taxon>
    </lineage>
</organism>
<gene>
    <name evidence="3" type="primary">emml</name>
</gene>
<evidence type="ECO:0000256" key="2">
    <source>
        <dbReference type="SAM" id="MobiDB-lite"/>
    </source>
</evidence>